<dbReference type="PANTHER" id="PTHR31321:SF81">
    <property type="entry name" value="PECTINESTERASE"/>
    <property type="match status" value="1"/>
</dbReference>
<feature type="signal peptide" evidence="10">
    <location>
        <begin position="1"/>
        <end position="21"/>
    </location>
</feature>
<dbReference type="GO" id="GO:0045490">
    <property type="term" value="P:pectin catabolic process"/>
    <property type="evidence" value="ECO:0007669"/>
    <property type="project" value="UniProtKB-UniRule"/>
</dbReference>
<dbReference type="AlphaFoldDB" id="A0A2Z6P7F8"/>
<dbReference type="Gene3D" id="2.160.20.10">
    <property type="entry name" value="Single-stranded right-handed beta-helix, Pectin lyase-like"/>
    <property type="match status" value="1"/>
</dbReference>
<feature type="domain" description="Pectinesterase catalytic" evidence="11">
    <location>
        <begin position="103"/>
        <end position="348"/>
    </location>
</feature>
<dbReference type="InterPro" id="IPR011050">
    <property type="entry name" value="Pectin_lyase_fold/virulence"/>
</dbReference>
<feature type="chain" id="PRO_5016192628" description="Pectinesterase" evidence="10">
    <location>
        <begin position="22"/>
        <end position="411"/>
    </location>
</feature>
<evidence type="ECO:0000256" key="8">
    <source>
        <dbReference type="ARBA" id="ARBA00047928"/>
    </source>
</evidence>
<dbReference type="GO" id="GO:0042545">
    <property type="term" value="P:cell wall modification"/>
    <property type="evidence" value="ECO:0007669"/>
    <property type="project" value="UniProtKB-UniRule"/>
</dbReference>
<evidence type="ECO:0000256" key="3">
    <source>
        <dbReference type="ARBA" id="ARBA00008891"/>
    </source>
</evidence>
<dbReference type="Proteomes" id="UP000242715">
    <property type="component" value="Unassembled WGS sequence"/>
</dbReference>
<dbReference type="Pfam" id="PF01095">
    <property type="entry name" value="Pectinesterase"/>
    <property type="match status" value="1"/>
</dbReference>
<reference evidence="13" key="1">
    <citation type="journal article" date="2017" name="Front. Plant Sci.">
        <title>Climate Clever Clovers: New Paradigm to Reduce the Environmental Footprint of Ruminants by Breeding Low Methanogenic Forages Utilizing Haplotype Variation.</title>
        <authorList>
            <person name="Kaur P."/>
            <person name="Appels R."/>
            <person name="Bayer P.E."/>
            <person name="Keeble-Gagnere G."/>
            <person name="Wang J."/>
            <person name="Hirakawa H."/>
            <person name="Shirasawa K."/>
            <person name="Vercoe P."/>
            <person name="Stefanova K."/>
            <person name="Durmic Z."/>
            <person name="Nichols P."/>
            <person name="Revell C."/>
            <person name="Isobe S.N."/>
            <person name="Edwards D."/>
            <person name="Erskine W."/>
        </authorList>
    </citation>
    <scope>NUCLEOTIDE SEQUENCE [LARGE SCALE GENOMIC DNA]</scope>
    <source>
        <strain evidence="13">cv. Daliak</strain>
    </source>
</reference>
<dbReference type="InterPro" id="IPR033131">
    <property type="entry name" value="Pectinesterase_Asp_AS"/>
</dbReference>
<keyword evidence="6 10" id="KW-0378">Hydrolase</keyword>
<name>A0A2Z6P7F8_TRISU</name>
<proteinExistence type="inferred from homology"/>
<evidence type="ECO:0000256" key="4">
    <source>
        <dbReference type="ARBA" id="ARBA00013229"/>
    </source>
</evidence>
<sequence>MNAMVLAIVFTSAATDSYIYSSPPPYQYKSPPPSPYVYKSPPSIAESASKTVEQNEKSNNDILHKLATSSIGQKENVKKWTKIGVIGQSLDLKLRQAESNKVNISVNPNGSGDFKTITEAINNISAPNNRRVFVFIAPGLYREKIVISQDLHFITFLGDATNKPIITGNDKASTIGSDGKPLMTLKSATVAVDADYFIAINIVFENTASPRIGSNNDQAVALRISGNKCAFYNSDFYGFQDTLYDHKGLHYFNGCTIQGTTDFIFGNGRSLYEGCTLNSIAQNSGFITAQKRSSLTIDSGFSILKSKVIGSGQVYLGRPWGDYSRVIFSYTYMDNLVLPQGWVDTMDDGHHHNLLNTSVVDLDPILLEDLHGYEDCRTKMLKNLSDSISFMVRLGSLAVAVLGPWPSGANF</sequence>
<evidence type="ECO:0000256" key="2">
    <source>
        <dbReference type="ARBA" id="ARBA00005184"/>
    </source>
</evidence>
<dbReference type="GO" id="GO:0030599">
    <property type="term" value="F:pectinesterase activity"/>
    <property type="evidence" value="ECO:0007669"/>
    <property type="project" value="UniProtKB-UniRule"/>
</dbReference>
<feature type="active site" evidence="9">
    <location>
        <position position="262"/>
    </location>
</feature>
<accession>A0A2Z6P7F8</accession>
<evidence type="ECO:0000256" key="9">
    <source>
        <dbReference type="PROSITE-ProRule" id="PRU10040"/>
    </source>
</evidence>
<dbReference type="OrthoDB" id="2019149at2759"/>
<keyword evidence="10" id="KW-0732">Signal</keyword>
<keyword evidence="13" id="KW-1185">Reference proteome</keyword>
<comment type="subcellular location">
    <subcellularLocation>
        <location evidence="1">Secreted</location>
        <location evidence="1">Cell wall</location>
    </subcellularLocation>
</comment>
<dbReference type="SUPFAM" id="SSF51126">
    <property type="entry name" value="Pectin lyase-like"/>
    <property type="match status" value="1"/>
</dbReference>
<evidence type="ECO:0000256" key="10">
    <source>
        <dbReference type="RuleBase" id="RU000589"/>
    </source>
</evidence>
<evidence type="ECO:0000256" key="1">
    <source>
        <dbReference type="ARBA" id="ARBA00004191"/>
    </source>
</evidence>
<dbReference type="InterPro" id="IPR000070">
    <property type="entry name" value="Pectinesterase_cat"/>
</dbReference>
<organism evidence="12 13">
    <name type="scientific">Trifolium subterraneum</name>
    <name type="common">Subterranean clover</name>
    <dbReference type="NCBI Taxonomy" id="3900"/>
    <lineage>
        <taxon>Eukaryota</taxon>
        <taxon>Viridiplantae</taxon>
        <taxon>Streptophyta</taxon>
        <taxon>Embryophyta</taxon>
        <taxon>Tracheophyta</taxon>
        <taxon>Spermatophyta</taxon>
        <taxon>Magnoliopsida</taxon>
        <taxon>eudicotyledons</taxon>
        <taxon>Gunneridae</taxon>
        <taxon>Pentapetalae</taxon>
        <taxon>rosids</taxon>
        <taxon>fabids</taxon>
        <taxon>Fabales</taxon>
        <taxon>Fabaceae</taxon>
        <taxon>Papilionoideae</taxon>
        <taxon>50 kb inversion clade</taxon>
        <taxon>NPAAA clade</taxon>
        <taxon>Hologalegina</taxon>
        <taxon>IRL clade</taxon>
        <taxon>Trifolieae</taxon>
        <taxon>Trifolium</taxon>
    </lineage>
</organism>
<keyword evidence="5" id="KW-0134">Cell wall</keyword>
<evidence type="ECO:0000313" key="13">
    <source>
        <dbReference type="Proteomes" id="UP000242715"/>
    </source>
</evidence>
<dbReference type="EMBL" id="DF974106">
    <property type="protein sequence ID" value="GAU45200.1"/>
    <property type="molecule type" value="Genomic_DNA"/>
</dbReference>
<dbReference type="EC" id="3.1.1.11" evidence="4 10"/>
<comment type="pathway">
    <text evidence="2 10">Glycan metabolism; pectin degradation; 2-dehydro-3-deoxy-D-gluconate from pectin: step 1/5.</text>
</comment>
<comment type="similarity">
    <text evidence="3">Belongs to the pectinesterase family.</text>
</comment>
<evidence type="ECO:0000259" key="11">
    <source>
        <dbReference type="Pfam" id="PF01095"/>
    </source>
</evidence>
<keyword evidence="5" id="KW-0964">Secreted</keyword>
<evidence type="ECO:0000313" key="12">
    <source>
        <dbReference type="EMBL" id="GAU45200.1"/>
    </source>
</evidence>
<gene>
    <name evidence="12" type="ORF">TSUD_139050</name>
</gene>
<protein>
    <recommendedName>
        <fullName evidence="4 10">Pectinesterase</fullName>
        <ecNumber evidence="4 10">3.1.1.11</ecNumber>
    </recommendedName>
</protein>
<dbReference type="PANTHER" id="PTHR31321">
    <property type="entry name" value="ACYL-COA THIOESTER HYDROLASE YBHC-RELATED"/>
    <property type="match status" value="1"/>
</dbReference>
<dbReference type="InterPro" id="IPR012334">
    <property type="entry name" value="Pectin_lyas_fold"/>
</dbReference>
<dbReference type="UniPathway" id="UPA00545">
    <property type="reaction ID" value="UER00823"/>
</dbReference>
<comment type="catalytic activity">
    <reaction evidence="8 10">
        <text>[(1-&gt;4)-alpha-D-galacturonosyl methyl ester](n) + n H2O = [(1-&gt;4)-alpha-D-galacturonosyl](n) + n methanol + n H(+)</text>
        <dbReference type="Rhea" id="RHEA:22380"/>
        <dbReference type="Rhea" id="RHEA-COMP:14570"/>
        <dbReference type="Rhea" id="RHEA-COMP:14573"/>
        <dbReference type="ChEBI" id="CHEBI:15377"/>
        <dbReference type="ChEBI" id="CHEBI:15378"/>
        <dbReference type="ChEBI" id="CHEBI:17790"/>
        <dbReference type="ChEBI" id="CHEBI:140522"/>
        <dbReference type="ChEBI" id="CHEBI:140523"/>
        <dbReference type="EC" id="3.1.1.11"/>
    </reaction>
</comment>
<evidence type="ECO:0000256" key="6">
    <source>
        <dbReference type="ARBA" id="ARBA00022801"/>
    </source>
</evidence>
<evidence type="ECO:0000256" key="7">
    <source>
        <dbReference type="ARBA" id="ARBA00023085"/>
    </source>
</evidence>
<dbReference type="PROSITE" id="PS00503">
    <property type="entry name" value="PECTINESTERASE_2"/>
    <property type="match status" value="1"/>
</dbReference>
<evidence type="ECO:0000256" key="5">
    <source>
        <dbReference type="ARBA" id="ARBA00022512"/>
    </source>
</evidence>
<keyword evidence="7 10" id="KW-0063">Aspartyl esterase</keyword>